<sequence length="359" mass="40972">MKNILLILLMLTFTTSQAQKDHLITLEAKDSLQTNFYIKKVIDARSQKENIGVAQKGAFNKKVPANFSEDFVPHLQNYFNNLLPANEEKIPLILKVDKLYISERTSAMSEQGVCEVQLEFLKDVDGQEYSLGIFSSSLEGKGMDVTGKHDERIKDALKNCITEFSVSNWKEMELQPLSTTNITETFNWDTKPVKGLYMNFDDLKNNKPHTDVLFNSKLVGKNKKAEHYMAYQDGKKKRIKKLFGYSDGEDIFLSASNYTTTEYFVKALLKGRYIYFEDQFSSPTAAATFGVVGAMASMKHTGIILDSKTGITSILNNKNMEKLLRKYPELLIEYDKTDKSVEADRLMIQKINELEQYQS</sequence>
<accession>A0ABU3D1C3</accession>
<evidence type="ECO:0000313" key="2">
    <source>
        <dbReference type="EMBL" id="MDT0675199.1"/>
    </source>
</evidence>
<feature type="chain" id="PRO_5046196271" description="Tail specific protease domain-containing protein" evidence="1">
    <location>
        <begin position="19"/>
        <end position="359"/>
    </location>
</feature>
<comment type="caution">
    <text evidence="2">The sequence shown here is derived from an EMBL/GenBank/DDBJ whole genome shotgun (WGS) entry which is preliminary data.</text>
</comment>
<evidence type="ECO:0008006" key="4">
    <source>
        <dbReference type="Google" id="ProtNLM"/>
    </source>
</evidence>
<dbReference type="EMBL" id="JAVRHK010000001">
    <property type="protein sequence ID" value="MDT0675199.1"/>
    <property type="molecule type" value="Genomic_DNA"/>
</dbReference>
<dbReference type="Proteomes" id="UP001262582">
    <property type="component" value="Unassembled WGS sequence"/>
</dbReference>
<dbReference type="RefSeq" id="WP_311501650.1">
    <property type="nucleotide sequence ID" value="NZ_JAVRHK010000001.1"/>
</dbReference>
<feature type="signal peptide" evidence="1">
    <location>
        <begin position="1"/>
        <end position="18"/>
    </location>
</feature>
<name>A0ABU3D1C3_9FLAO</name>
<evidence type="ECO:0000313" key="3">
    <source>
        <dbReference type="Proteomes" id="UP001262582"/>
    </source>
</evidence>
<proteinExistence type="predicted"/>
<organism evidence="2 3">
    <name type="scientific">Autumnicola musiva</name>
    <dbReference type="NCBI Taxonomy" id="3075589"/>
    <lineage>
        <taxon>Bacteria</taxon>
        <taxon>Pseudomonadati</taxon>
        <taxon>Bacteroidota</taxon>
        <taxon>Flavobacteriia</taxon>
        <taxon>Flavobacteriales</taxon>
        <taxon>Flavobacteriaceae</taxon>
        <taxon>Autumnicola</taxon>
    </lineage>
</organism>
<keyword evidence="3" id="KW-1185">Reference proteome</keyword>
<keyword evidence="1" id="KW-0732">Signal</keyword>
<gene>
    <name evidence="2" type="ORF">RM539_01205</name>
</gene>
<protein>
    <recommendedName>
        <fullName evidence="4">Tail specific protease domain-containing protein</fullName>
    </recommendedName>
</protein>
<evidence type="ECO:0000256" key="1">
    <source>
        <dbReference type="SAM" id="SignalP"/>
    </source>
</evidence>
<reference evidence="2 3" key="1">
    <citation type="submission" date="2023-09" db="EMBL/GenBank/DDBJ databases">
        <authorList>
            <person name="Rey-Velasco X."/>
        </authorList>
    </citation>
    <scope>NUCLEOTIDE SEQUENCE [LARGE SCALE GENOMIC DNA]</scope>
    <source>
        <strain evidence="2 3">F117</strain>
    </source>
</reference>